<dbReference type="AlphaFoldDB" id="A0A9W4UK31"/>
<keyword evidence="4" id="KW-1185">Reference proteome</keyword>
<dbReference type="OrthoDB" id="10578968at2759"/>
<dbReference type="EMBL" id="CAOQHR010000007">
    <property type="protein sequence ID" value="CAI6337425.1"/>
    <property type="molecule type" value="Genomic_DNA"/>
</dbReference>
<protein>
    <submittedName>
        <fullName evidence="3">Uncharacterized protein</fullName>
    </submittedName>
</protein>
<evidence type="ECO:0000256" key="1">
    <source>
        <dbReference type="SAM" id="MobiDB-lite"/>
    </source>
</evidence>
<feature type="signal peptide" evidence="2">
    <location>
        <begin position="1"/>
        <end position="24"/>
    </location>
</feature>
<reference evidence="3" key="1">
    <citation type="submission" date="2023-01" db="EMBL/GenBank/DDBJ databases">
        <authorList>
            <person name="Van Ghelder C."/>
            <person name="Rancurel C."/>
        </authorList>
    </citation>
    <scope>NUCLEOTIDE SEQUENCE</scope>
    <source>
        <strain evidence="3">CNCM I-4278</strain>
    </source>
</reference>
<feature type="compositionally biased region" description="Polar residues" evidence="1">
    <location>
        <begin position="116"/>
        <end position="127"/>
    </location>
</feature>
<feature type="region of interest" description="Disordered" evidence="1">
    <location>
        <begin position="48"/>
        <end position="127"/>
    </location>
</feature>
<accession>A0A9W4UK31</accession>
<comment type="caution">
    <text evidence="3">The sequence shown here is derived from an EMBL/GenBank/DDBJ whole genome shotgun (WGS) entry which is preliminary data.</text>
</comment>
<evidence type="ECO:0000313" key="3">
    <source>
        <dbReference type="EMBL" id="CAI6337425.1"/>
    </source>
</evidence>
<name>A0A9W4UK31_9PLEO</name>
<organism evidence="3 4">
    <name type="scientific">Periconia digitata</name>
    <dbReference type="NCBI Taxonomy" id="1303443"/>
    <lineage>
        <taxon>Eukaryota</taxon>
        <taxon>Fungi</taxon>
        <taxon>Dikarya</taxon>
        <taxon>Ascomycota</taxon>
        <taxon>Pezizomycotina</taxon>
        <taxon>Dothideomycetes</taxon>
        <taxon>Pleosporomycetidae</taxon>
        <taxon>Pleosporales</taxon>
        <taxon>Massarineae</taxon>
        <taxon>Periconiaceae</taxon>
        <taxon>Periconia</taxon>
    </lineage>
</organism>
<feature type="chain" id="PRO_5040938886" evidence="2">
    <location>
        <begin position="25"/>
        <end position="127"/>
    </location>
</feature>
<gene>
    <name evidence="3" type="ORF">PDIGIT_LOCUS10537</name>
</gene>
<dbReference type="Proteomes" id="UP001152607">
    <property type="component" value="Unassembled WGS sequence"/>
</dbReference>
<evidence type="ECO:0000313" key="4">
    <source>
        <dbReference type="Proteomes" id="UP001152607"/>
    </source>
</evidence>
<sequence length="127" mass="13970">MKLAMKHAGALLFCFTVLITESIGSQTNPTPPTTTSRQYQTPIIVPRAMGKPSRTTISKYRRPRIPPLGLSTQQLRSSSISPRQTQSTSFRYPPFYSQQGAPVARRRMESPAEMLQPTSSSGGIEAS</sequence>
<proteinExistence type="predicted"/>
<keyword evidence="2" id="KW-0732">Signal</keyword>
<feature type="compositionally biased region" description="Polar residues" evidence="1">
    <location>
        <begin position="70"/>
        <end position="100"/>
    </location>
</feature>
<evidence type="ECO:0000256" key="2">
    <source>
        <dbReference type="SAM" id="SignalP"/>
    </source>
</evidence>